<dbReference type="SUPFAM" id="SSF47413">
    <property type="entry name" value="lambda repressor-like DNA-binding domains"/>
    <property type="match status" value="1"/>
</dbReference>
<sequence>MGDCELCGAMGTGTRQARTGRTKVEACNRCIESMGLEVESQTTARIATPRASKTTRASGGYAGQGSKGKDIMLKREKVLRDDFAATIRSAREKSELNQRQLAQKMAERVNIIQHSESGKRPTDSVIRKFERILEIELMVVRDEDEERSVKRSSSRGLTLADFLDEAREGS</sequence>
<proteinExistence type="predicted"/>
<dbReference type="InterPro" id="IPR001387">
    <property type="entry name" value="Cro/C1-type_HTH"/>
</dbReference>
<dbReference type="PROSITE" id="PS50943">
    <property type="entry name" value="HTH_CROC1"/>
    <property type="match status" value="1"/>
</dbReference>
<name>A0A075H328_9EURY</name>
<feature type="compositionally biased region" description="Polar residues" evidence="1">
    <location>
        <begin position="41"/>
        <end position="57"/>
    </location>
</feature>
<evidence type="ECO:0000259" key="2">
    <source>
        <dbReference type="PROSITE" id="PS50943"/>
    </source>
</evidence>
<accession>A0A075H328</accession>
<dbReference type="AlphaFoldDB" id="A0A075H328"/>
<evidence type="ECO:0000313" key="3">
    <source>
        <dbReference type="EMBL" id="AIF08353.1"/>
    </source>
</evidence>
<dbReference type="EMBL" id="KF900828">
    <property type="protein sequence ID" value="AIF08353.1"/>
    <property type="molecule type" value="Genomic_DNA"/>
</dbReference>
<feature type="region of interest" description="Disordered" evidence="1">
    <location>
        <begin position="41"/>
        <end position="67"/>
    </location>
</feature>
<evidence type="ECO:0000256" key="1">
    <source>
        <dbReference type="SAM" id="MobiDB-lite"/>
    </source>
</evidence>
<reference evidence="3" key="1">
    <citation type="journal article" date="2014" name="Genome Biol. Evol.">
        <title>Pangenome evidence for extensive interdomain horizontal transfer affecting lineage core and shell genes in uncultured planktonic thaumarchaeota and euryarchaeota.</title>
        <authorList>
            <person name="Deschamps P."/>
            <person name="Zivanovic Y."/>
            <person name="Moreira D."/>
            <person name="Rodriguez-Valera F."/>
            <person name="Lopez-Garcia P."/>
        </authorList>
    </citation>
    <scope>NUCLEOTIDE SEQUENCE</scope>
</reference>
<dbReference type="Gene3D" id="1.10.260.40">
    <property type="entry name" value="lambda repressor-like DNA-binding domains"/>
    <property type="match status" value="1"/>
</dbReference>
<organism evidence="3">
    <name type="scientific">uncultured marine group II/III euryarchaeote KM3_28_D12</name>
    <dbReference type="NCBI Taxonomy" id="1456431"/>
    <lineage>
        <taxon>Archaea</taxon>
        <taxon>Methanobacteriati</taxon>
        <taxon>Methanobacteriota</taxon>
        <taxon>environmental samples</taxon>
    </lineage>
</organism>
<feature type="domain" description="HTH cro/C1-type" evidence="2">
    <location>
        <begin position="87"/>
        <end position="140"/>
    </location>
</feature>
<protein>
    <submittedName>
        <fullName evidence="3">Putative transcription factor, homolog of eukaryotic MBF1</fullName>
    </submittedName>
</protein>
<dbReference type="GO" id="GO:0003677">
    <property type="term" value="F:DNA binding"/>
    <property type="evidence" value="ECO:0007669"/>
    <property type="project" value="InterPro"/>
</dbReference>
<dbReference type="CDD" id="cd00093">
    <property type="entry name" value="HTH_XRE"/>
    <property type="match status" value="1"/>
</dbReference>
<dbReference type="InterPro" id="IPR010982">
    <property type="entry name" value="Lambda_DNA-bd_dom_sf"/>
</dbReference>